<sequence length="236" mass="27003">MKAVSPKSILQLDTCDPVYKRFFAGDIASPNTLIHALPSHINGQELTDHQKIDLLVNLKIPFDHLKNLHLIPGNGKVVFGRLEGVKNYKLNHIPLESCRFLNRNLFYMDILNPELSAFIRVRDHYNKQKLHLPYLPSANVIELVPDSIFAHELTTDNKIALLSNGTLSLSNKLSVDLNVITGNIHLKEDYGQLMKKGSILSRQVCQFTYDREKEKQQYLKLRQKGLKQINQPEIDL</sequence>
<proteinExistence type="predicted"/>
<reference evidence="1 2" key="1">
    <citation type="submission" date="2021-08" db="EMBL/GenBank/DDBJ databases">
        <title>The genome sequence of Chitinophaga sp. B61.</title>
        <authorList>
            <person name="Zhang X."/>
        </authorList>
    </citation>
    <scope>NUCLEOTIDE SEQUENCE [LARGE SCALE GENOMIC DNA]</scope>
    <source>
        <strain evidence="1 2">B61</strain>
    </source>
</reference>
<dbReference type="Proteomes" id="UP000812961">
    <property type="component" value="Unassembled WGS sequence"/>
</dbReference>
<keyword evidence="2" id="KW-1185">Reference proteome</keyword>
<accession>A0ABS7G791</accession>
<dbReference type="EMBL" id="JAICCF010000001">
    <property type="protein sequence ID" value="MBW8683509.1"/>
    <property type="molecule type" value="Genomic_DNA"/>
</dbReference>
<gene>
    <name evidence="1" type="ORF">K1Y79_04105</name>
</gene>
<protein>
    <submittedName>
        <fullName evidence="1">Uncharacterized protein</fullName>
    </submittedName>
</protein>
<dbReference type="RefSeq" id="WP_220248728.1">
    <property type="nucleotide sequence ID" value="NZ_JAICCF010000001.1"/>
</dbReference>
<evidence type="ECO:0000313" key="2">
    <source>
        <dbReference type="Proteomes" id="UP000812961"/>
    </source>
</evidence>
<organism evidence="1 2">
    <name type="scientific">Chitinophaga rhizophila</name>
    <dbReference type="NCBI Taxonomy" id="2866212"/>
    <lineage>
        <taxon>Bacteria</taxon>
        <taxon>Pseudomonadati</taxon>
        <taxon>Bacteroidota</taxon>
        <taxon>Chitinophagia</taxon>
        <taxon>Chitinophagales</taxon>
        <taxon>Chitinophagaceae</taxon>
        <taxon>Chitinophaga</taxon>
    </lineage>
</organism>
<evidence type="ECO:0000313" key="1">
    <source>
        <dbReference type="EMBL" id="MBW8683509.1"/>
    </source>
</evidence>
<name>A0ABS7G791_9BACT</name>
<comment type="caution">
    <text evidence="1">The sequence shown here is derived from an EMBL/GenBank/DDBJ whole genome shotgun (WGS) entry which is preliminary data.</text>
</comment>